<dbReference type="HAMAP" id="MF_00314">
    <property type="entry name" value="ATP_synth_C_arch"/>
    <property type="match status" value="1"/>
</dbReference>
<dbReference type="InterPro" id="IPR036079">
    <property type="entry name" value="ATPase_csu/dsu_sf"/>
</dbReference>
<evidence type="ECO:0000256" key="6">
    <source>
        <dbReference type="HAMAP-Rule" id="MF_00314"/>
    </source>
</evidence>
<comment type="function">
    <text evidence="6">Component of the A-type ATP synthase that produces ATP from ADP in the presence of a proton gradient across the membrane.</text>
</comment>
<evidence type="ECO:0000256" key="1">
    <source>
        <dbReference type="ARBA" id="ARBA00006709"/>
    </source>
</evidence>
<keyword evidence="3 6" id="KW-0375">Hydrogen ion transport</keyword>
<evidence type="ECO:0000256" key="2">
    <source>
        <dbReference type="ARBA" id="ARBA00022448"/>
    </source>
</evidence>
<evidence type="ECO:0000256" key="4">
    <source>
        <dbReference type="ARBA" id="ARBA00023065"/>
    </source>
</evidence>
<dbReference type="PANTHER" id="PTHR38682">
    <property type="entry name" value="V-TYPE ATP SYNTHASE SUBUNIT C"/>
    <property type="match status" value="1"/>
</dbReference>
<dbReference type="InterPro" id="IPR002843">
    <property type="entry name" value="ATPase_V0-cplx_csu/dsu"/>
</dbReference>
<organism evidence="7 8">
    <name type="scientific">Archaeoglobus sulfaticallidus PM70-1</name>
    <dbReference type="NCBI Taxonomy" id="387631"/>
    <lineage>
        <taxon>Archaea</taxon>
        <taxon>Methanobacteriati</taxon>
        <taxon>Methanobacteriota</taxon>
        <taxon>Archaeoglobi</taxon>
        <taxon>Archaeoglobales</taxon>
        <taxon>Archaeoglobaceae</taxon>
        <taxon>Archaeoglobus</taxon>
    </lineage>
</organism>
<dbReference type="RefSeq" id="WP_015591744.1">
    <property type="nucleotide sequence ID" value="NC_021169.1"/>
</dbReference>
<reference evidence="7 8" key="1">
    <citation type="journal article" date="2013" name="Genome Announc.">
        <title>Complete Genome Sequence of the Thermophilic and Facultatively Chemolithoautotrophic Sulfate Reducer Archaeoglobus sulfaticallidus Strain PM70-1T.</title>
        <authorList>
            <person name="Stokke R."/>
            <person name="Hocking W.P."/>
            <person name="Steinsbu B.O."/>
            <person name="Steen I.H."/>
        </authorList>
    </citation>
    <scope>NUCLEOTIDE SEQUENCE [LARGE SCALE GENOMIC DNA]</scope>
    <source>
        <strain evidence="7">PM70-1</strain>
    </source>
</reference>
<protein>
    <recommendedName>
        <fullName evidence="6">A-type ATP synthase subunit C</fullName>
    </recommendedName>
</protein>
<dbReference type="EMBL" id="CP005290">
    <property type="protein sequence ID" value="AGK62148.1"/>
    <property type="molecule type" value="Genomic_DNA"/>
</dbReference>
<evidence type="ECO:0000256" key="3">
    <source>
        <dbReference type="ARBA" id="ARBA00022781"/>
    </source>
</evidence>
<name>N0BGL4_9EURY</name>
<dbReference type="GO" id="GO:0046961">
    <property type="term" value="F:proton-transporting ATPase activity, rotational mechanism"/>
    <property type="evidence" value="ECO:0007669"/>
    <property type="project" value="InterPro"/>
</dbReference>
<dbReference type="Pfam" id="PF01992">
    <property type="entry name" value="vATP-synt_AC39"/>
    <property type="match status" value="1"/>
</dbReference>
<sequence length="349" mass="40656">MPGIFKMLIGTKPSEWAYIVSRVRVMSRKLIPGDEYNKLVNMDLDEIIRYLEESEYKKEIDELGFKYHGLTLIDYAFSLNLSRTYNKLIRVSKGVPRDLISAYLRRYDIYNIINIIRGKMFNFPVEEVEATIIPAGEYDMEFFKSLMMKESIEEIAKVFEGTQFYPALEKLVRVCPMSEFEDDLYKIYYNTLAGIKAESLDMKYFIDFIKMEVDIKNIKTILRMKKEGGTADEIMTKIIPRGLQIHEAEARKLAALELDELMKSLEGYWFWEGMKDQVESELSKIEAALDRIWVKKVLSKSHSYPLSILPVMAFILLKKIEIDNLRIIARGKAVGLDNESIKEQLIIAR</sequence>
<dbReference type="InterPro" id="IPR044911">
    <property type="entry name" value="V-type_ATPase_csu/dsu_dom_3"/>
</dbReference>
<dbReference type="PANTHER" id="PTHR38682:SF1">
    <property type="entry name" value="V-TYPE ATP SYNTHASE SUBUNIT C"/>
    <property type="match status" value="1"/>
</dbReference>
<keyword evidence="6" id="KW-0472">Membrane</keyword>
<accession>N0BGL4</accession>
<evidence type="ECO:0000313" key="8">
    <source>
        <dbReference type="Proteomes" id="UP000013307"/>
    </source>
</evidence>
<dbReference type="STRING" id="387631.Asulf_02195"/>
<dbReference type="InterPro" id="IPR035067">
    <property type="entry name" value="V-type_ATPase_csu/dsu"/>
</dbReference>
<dbReference type="eggNOG" id="arCOG02459">
    <property type="taxonomic scope" value="Archaea"/>
</dbReference>
<keyword evidence="8" id="KW-1185">Reference proteome</keyword>
<keyword evidence="5 6" id="KW-0066">ATP synthesis</keyword>
<dbReference type="SUPFAM" id="SSF103486">
    <property type="entry name" value="V-type ATP synthase subunit C"/>
    <property type="match status" value="1"/>
</dbReference>
<proteinExistence type="inferred from homology"/>
<dbReference type="GO" id="GO:0046933">
    <property type="term" value="F:proton-transporting ATP synthase activity, rotational mechanism"/>
    <property type="evidence" value="ECO:0007669"/>
    <property type="project" value="UniProtKB-UniRule"/>
</dbReference>
<dbReference type="HOGENOM" id="CLU_059311_0_1_2"/>
<dbReference type="NCBIfam" id="NF002268">
    <property type="entry name" value="PRK01198.1-4"/>
    <property type="match status" value="1"/>
</dbReference>
<comment type="subunit">
    <text evidence="6">Has multiple subunits with at least A(3), B(3), C, D, E, F, H, I and proteolipid K(x).</text>
</comment>
<dbReference type="GO" id="GO:0042777">
    <property type="term" value="P:proton motive force-driven plasma membrane ATP synthesis"/>
    <property type="evidence" value="ECO:0007669"/>
    <property type="project" value="UniProtKB-UniRule"/>
</dbReference>
<keyword evidence="2 6" id="KW-0813">Transport</keyword>
<dbReference type="Proteomes" id="UP000013307">
    <property type="component" value="Chromosome"/>
</dbReference>
<dbReference type="GeneID" id="15393827"/>
<dbReference type="InterPro" id="IPR050873">
    <property type="entry name" value="V-ATPase_V0D/AC39_subunit"/>
</dbReference>
<comment type="subcellular location">
    <subcellularLocation>
        <location evidence="6">Cell membrane</location>
        <topology evidence="6">Peripheral membrane protein</topology>
    </subcellularLocation>
</comment>
<dbReference type="GO" id="GO:0005886">
    <property type="term" value="C:plasma membrane"/>
    <property type="evidence" value="ECO:0007669"/>
    <property type="project" value="UniProtKB-SubCell"/>
</dbReference>
<dbReference type="GO" id="GO:0005524">
    <property type="term" value="F:ATP binding"/>
    <property type="evidence" value="ECO:0007669"/>
    <property type="project" value="UniProtKB-UniRule"/>
</dbReference>
<dbReference type="InterPro" id="IPR014272">
    <property type="entry name" value="ATPase_V0-cplx_csu"/>
</dbReference>
<dbReference type="GO" id="GO:0033179">
    <property type="term" value="C:proton-transporting V-type ATPase, V0 domain"/>
    <property type="evidence" value="ECO:0007669"/>
    <property type="project" value="InterPro"/>
</dbReference>
<dbReference type="KEGG" id="ast:Asulf_02195"/>
<dbReference type="Gene3D" id="1.20.1690.10">
    <property type="entry name" value="V-type ATP synthase subunit C domain"/>
    <property type="match status" value="2"/>
</dbReference>
<evidence type="ECO:0000256" key="5">
    <source>
        <dbReference type="ARBA" id="ARBA00023310"/>
    </source>
</evidence>
<comment type="similarity">
    <text evidence="1 6">Belongs to the V-ATPase V0D/AC39 subunit family.</text>
</comment>
<dbReference type="AlphaFoldDB" id="N0BGL4"/>
<gene>
    <name evidence="6" type="primary">atpC</name>
    <name evidence="7" type="ORF">Asulf_02195</name>
</gene>
<keyword evidence="6" id="KW-1003">Cell membrane</keyword>
<keyword evidence="4 6" id="KW-0406">Ion transport</keyword>
<dbReference type="NCBIfam" id="TIGR02923">
    <property type="entry name" value="AhaC"/>
    <property type="match status" value="1"/>
</dbReference>
<evidence type="ECO:0000313" key="7">
    <source>
        <dbReference type="EMBL" id="AGK62148.1"/>
    </source>
</evidence>
<dbReference type="Gene3D" id="1.10.132.50">
    <property type="entry name" value="ATP synthase (C/AC39) subunit, domain 3"/>
    <property type="match status" value="1"/>
</dbReference>